<dbReference type="Proteomes" id="UP000281549">
    <property type="component" value="Unassembled WGS sequence"/>
</dbReference>
<dbReference type="PANTHER" id="PTHR15576:SF1">
    <property type="entry name" value="RIBITOL-5-PHOSPHATE XYLOSYLTRANSFERASE 1"/>
    <property type="match status" value="1"/>
</dbReference>
<dbReference type="PANTHER" id="PTHR15576">
    <property type="entry name" value="RIBITOL-5-PHOSPHATE XYLOSYLTRANSFERASE 1"/>
    <property type="match status" value="1"/>
</dbReference>
<dbReference type="GO" id="GO:0035269">
    <property type="term" value="P:protein O-linked glycosylation via mannose"/>
    <property type="evidence" value="ECO:0007669"/>
    <property type="project" value="InterPro"/>
</dbReference>
<feature type="region of interest" description="Disordered" evidence="1">
    <location>
        <begin position="1"/>
        <end position="21"/>
    </location>
</feature>
<dbReference type="Pfam" id="PF03016">
    <property type="entry name" value="Exostosin_GT47"/>
    <property type="match status" value="1"/>
</dbReference>
<feature type="domain" description="Exostosin GT47" evidence="2">
    <location>
        <begin position="173"/>
        <end position="272"/>
    </location>
</feature>
<sequence length="319" mass="37209">MIKRHHIDYNSPFNSKPEEQSIDKRNYYERECENLPKYHVNEGDMKIPACPYISGDTFRSFSNLVFDETTPQMAYSYKAERIRKNNLVFVATHYLREVEAAILTNTREPFILITSNSDDPAPSAYPKLLNFKYLISWFAQNVDMAHEKVYPLPIGIANYKWGHGNITLIKQMAERKKPFHKRQTLLYVNMNAGTDRSGVRATLEKRFSSFSNVKILNGRVLYKEYLEHLQDAKFVLSPRGNGLDCHRTWESMIMGAVPIILSSEMDKMFFNVTNVIILKTWEELNEEMLTSFNPDFQGDGSDIIYAKYWYDKISSRKFA</sequence>
<reference evidence="4" key="1">
    <citation type="journal article" date="2018" name="Nat. Microbiol.">
        <title>Leveraging single-cell genomics to expand the fungal tree of life.</title>
        <authorList>
            <person name="Ahrendt S.R."/>
            <person name="Quandt C.A."/>
            <person name="Ciobanu D."/>
            <person name="Clum A."/>
            <person name="Salamov A."/>
            <person name="Andreopoulos B."/>
            <person name="Cheng J.F."/>
            <person name="Woyke T."/>
            <person name="Pelin A."/>
            <person name="Henrissat B."/>
            <person name="Reynolds N.K."/>
            <person name="Benny G.L."/>
            <person name="Smith M.E."/>
            <person name="James T.Y."/>
            <person name="Grigoriev I.V."/>
        </authorList>
    </citation>
    <scope>NUCLEOTIDE SEQUENCE [LARGE SCALE GENOMIC DNA]</scope>
    <source>
        <strain evidence="4">CSF55</strain>
    </source>
</reference>
<accession>A0A4P9YEX8</accession>
<dbReference type="AlphaFoldDB" id="A0A4P9YEX8"/>
<protein>
    <recommendedName>
        <fullName evidence="2">Exostosin GT47 domain-containing protein</fullName>
    </recommendedName>
</protein>
<evidence type="ECO:0000313" key="3">
    <source>
        <dbReference type="EMBL" id="RKP17472.1"/>
    </source>
</evidence>
<dbReference type="InterPro" id="IPR055286">
    <property type="entry name" value="RXYLT1-like"/>
</dbReference>
<evidence type="ECO:0000259" key="2">
    <source>
        <dbReference type="Pfam" id="PF03016"/>
    </source>
</evidence>
<evidence type="ECO:0000313" key="4">
    <source>
        <dbReference type="Proteomes" id="UP000281549"/>
    </source>
</evidence>
<organism evidence="3 4">
    <name type="scientific">Rozella allomycis (strain CSF55)</name>
    <dbReference type="NCBI Taxonomy" id="988480"/>
    <lineage>
        <taxon>Eukaryota</taxon>
        <taxon>Fungi</taxon>
        <taxon>Fungi incertae sedis</taxon>
        <taxon>Cryptomycota</taxon>
        <taxon>Cryptomycota incertae sedis</taxon>
        <taxon>Rozella</taxon>
    </lineage>
</organism>
<name>A0A4P9YEX8_ROZAC</name>
<dbReference type="GO" id="GO:0005794">
    <property type="term" value="C:Golgi apparatus"/>
    <property type="evidence" value="ECO:0007669"/>
    <property type="project" value="TreeGrafter"/>
</dbReference>
<dbReference type="InterPro" id="IPR040911">
    <property type="entry name" value="Exostosin_GT47"/>
</dbReference>
<gene>
    <name evidence="3" type="ORF">ROZALSC1DRAFT_30720</name>
</gene>
<proteinExistence type="predicted"/>
<dbReference type="GO" id="GO:0120053">
    <property type="term" value="F:ribitol beta-1,4-xylosyltransferase activity"/>
    <property type="evidence" value="ECO:0007669"/>
    <property type="project" value="InterPro"/>
</dbReference>
<dbReference type="EMBL" id="ML005824">
    <property type="protein sequence ID" value="RKP17472.1"/>
    <property type="molecule type" value="Genomic_DNA"/>
</dbReference>
<evidence type="ECO:0000256" key="1">
    <source>
        <dbReference type="SAM" id="MobiDB-lite"/>
    </source>
</evidence>